<feature type="transmembrane region" description="Helical" evidence="6">
    <location>
        <begin position="275"/>
        <end position="296"/>
    </location>
</feature>
<feature type="transmembrane region" description="Helical" evidence="6">
    <location>
        <begin position="361"/>
        <end position="383"/>
    </location>
</feature>
<dbReference type="AlphaFoldDB" id="T0R5L3"/>
<evidence type="ECO:0000256" key="3">
    <source>
        <dbReference type="ARBA" id="ARBA00022989"/>
    </source>
</evidence>
<name>T0R5L3_SAPDV</name>
<dbReference type="EMBL" id="JH767210">
    <property type="protein sequence ID" value="EQC27348.1"/>
    <property type="molecule type" value="Genomic_DNA"/>
</dbReference>
<dbReference type="InParanoid" id="T0R5L3"/>
<feature type="domain" description="Amino acid permease/ SLC12A" evidence="7">
    <location>
        <begin position="70"/>
        <end position="444"/>
    </location>
</feature>
<dbReference type="RefSeq" id="XP_008619252.1">
    <property type="nucleotide sequence ID" value="XM_008621030.1"/>
</dbReference>
<dbReference type="Pfam" id="PF00324">
    <property type="entry name" value="AA_permease"/>
    <property type="match status" value="1"/>
</dbReference>
<evidence type="ECO:0000259" key="7">
    <source>
        <dbReference type="Pfam" id="PF00324"/>
    </source>
</evidence>
<dbReference type="VEuPathDB" id="FungiDB:SDRG_14872"/>
<feature type="compositionally biased region" description="Basic and acidic residues" evidence="5">
    <location>
        <begin position="531"/>
        <end position="540"/>
    </location>
</feature>
<keyword evidence="2 6" id="KW-0812">Transmembrane</keyword>
<sequence length="553" mass="59723">MPSCVVPVTTDGWRASTTQSTTGESSSTHTVQDGYIAELDVKDKANWVQIWAFGVVIVAGGQYYGWTAAYATGFLPIMISQLVMGLAFVIYMACAAEVCGKIAFSGGSYGLSRVTLGFYCGYLIGILELIEYITYAAVSFVFIGNFCTDELGMPWTYQPLVHLTCYVVSIGFYQLPGRYLWPSMTVFGFVCGLPLLLYILAACPFADLATNGKLQTDTSASAWATGDLSSAYFAWAPLTTWAYAGIESLTLVTDLTIDPLVTMPRGIFATVATNFLLNVGLVFVVPAVAPGLVAAAENPSYPLNPGFALGLGLSDMGGKWLMLPAQFGMAFGFVLPYARLAQALADSHLLPNWLGLLGQTSTLKAMIVTSSAGYVICLLSLFVPALDASLQNISILAASFCYLGQITGFVMLRTIYKTDSVGFQSPFGIWGAYFACFIYLLLAISIIGGFQGDDGVAVGALALLVLLSSAYYHCVAKHVQTISKEEYASIFRFSVMKFNRRRRKIKTKNRLAAHFSWLHFASAKSTRSRYDTTTKRDRSTKAIPNQGCPGAAS</sequence>
<feature type="transmembrane region" description="Helical" evidence="6">
    <location>
        <begin position="155"/>
        <end position="173"/>
    </location>
</feature>
<evidence type="ECO:0000313" key="9">
    <source>
        <dbReference type="Proteomes" id="UP000030762"/>
    </source>
</evidence>
<dbReference type="InterPro" id="IPR004841">
    <property type="entry name" value="AA-permease/SLC12A_dom"/>
</dbReference>
<feature type="region of interest" description="Disordered" evidence="5">
    <location>
        <begin position="531"/>
        <end position="553"/>
    </location>
</feature>
<feature type="transmembrane region" description="Helical" evidence="6">
    <location>
        <begin position="179"/>
        <end position="201"/>
    </location>
</feature>
<evidence type="ECO:0000256" key="2">
    <source>
        <dbReference type="ARBA" id="ARBA00022692"/>
    </source>
</evidence>
<feature type="transmembrane region" description="Helical" evidence="6">
    <location>
        <begin position="395"/>
        <end position="415"/>
    </location>
</feature>
<feature type="transmembrane region" description="Helical" evidence="6">
    <location>
        <begin position="320"/>
        <end position="340"/>
    </location>
</feature>
<organism evidence="8 9">
    <name type="scientific">Saprolegnia diclina (strain VS20)</name>
    <dbReference type="NCBI Taxonomy" id="1156394"/>
    <lineage>
        <taxon>Eukaryota</taxon>
        <taxon>Sar</taxon>
        <taxon>Stramenopiles</taxon>
        <taxon>Oomycota</taxon>
        <taxon>Saprolegniomycetes</taxon>
        <taxon>Saprolegniales</taxon>
        <taxon>Saprolegniaceae</taxon>
        <taxon>Saprolegnia</taxon>
    </lineage>
</organism>
<proteinExistence type="predicted"/>
<dbReference type="GeneID" id="19955599"/>
<gene>
    <name evidence="8" type="ORF">SDRG_14872</name>
</gene>
<feature type="transmembrane region" description="Helical" evidence="6">
    <location>
        <begin position="50"/>
        <end position="70"/>
    </location>
</feature>
<feature type="transmembrane region" description="Helical" evidence="6">
    <location>
        <begin position="82"/>
        <end position="104"/>
    </location>
</feature>
<evidence type="ECO:0000256" key="1">
    <source>
        <dbReference type="ARBA" id="ARBA00004141"/>
    </source>
</evidence>
<evidence type="ECO:0000256" key="6">
    <source>
        <dbReference type="SAM" id="Phobius"/>
    </source>
</evidence>
<keyword evidence="9" id="KW-1185">Reference proteome</keyword>
<protein>
    <recommendedName>
        <fullName evidence="7">Amino acid permease/ SLC12A domain-containing protein</fullName>
    </recommendedName>
</protein>
<reference evidence="8 9" key="1">
    <citation type="submission" date="2012-04" db="EMBL/GenBank/DDBJ databases">
        <title>The Genome Sequence of Saprolegnia declina VS20.</title>
        <authorList>
            <consortium name="The Broad Institute Genome Sequencing Platform"/>
            <person name="Russ C."/>
            <person name="Nusbaum C."/>
            <person name="Tyler B."/>
            <person name="van West P."/>
            <person name="Dieguez-Uribeondo J."/>
            <person name="de Bruijn I."/>
            <person name="Tripathy S."/>
            <person name="Jiang R."/>
            <person name="Young S.K."/>
            <person name="Zeng Q."/>
            <person name="Gargeya S."/>
            <person name="Fitzgerald M."/>
            <person name="Haas B."/>
            <person name="Abouelleil A."/>
            <person name="Alvarado L."/>
            <person name="Arachchi H.M."/>
            <person name="Berlin A."/>
            <person name="Chapman S.B."/>
            <person name="Goldberg J."/>
            <person name="Griggs A."/>
            <person name="Gujja S."/>
            <person name="Hansen M."/>
            <person name="Howarth C."/>
            <person name="Imamovic A."/>
            <person name="Larimer J."/>
            <person name="McCowen C."/>
            <person name="Montmayeur A."/>
            <person name="Murphy C."/>
            <person name="Neiman D."/>
            <person name="Pearson M."/>
            <person name="Priest M."/>
            <person name="Roberts A."/>
            <person name="Saif S."/>
            <person name="Shea T."/>
            <person name="Sisk P."/>
            <person name="Sykes S."/>
            <person name="Wortman J."/>
            <person name="Nusbaum C."/>
            <person name="Birren B."/>
        </authorList>
    </citation>
    <scope>NUCLEOTIDE SEQUENCE [LARGE SCALE GENOMIC DNA]</scope>
    <source>
        <strain evidence="8 9">VS20</strain>
    </source>
</reference>
<feature type="transmembrane region" description="Helical" evidence="6">
    <location>
        <begin position="116"/>
        <end position="143"/>
    </location>
</feature>
<accession>T0R5L3</accession>
<evidence type="ECO:0000256" key="4">
    <source>
        <dbReference type="ARBA" id="ARBA00023136"/>
    </source>
</evidence>
<feature type="transmembrane region" description="Helical" evidence="6">
    <location>
        <begin position="427"/>
        <end position="450"/>
    </location>
</feature>
<evidence type="ECO:0000313" key="8">
    <source>
        <dbReference type="EMBL" id="EQC27348.1"/>
    </source>
</evidence>
<dbReference type="GO" id="GO:0016020">
    <property type="term" value="C:membrane"/>
    <property type="evidence" value="ECO:0007669"/>
    <property type="project" value="UniProtKB-SubCell"/>
</dbReference>
<dbReference type="OrthoDB" id="3900342at2759"/>
<dbReference type="Gene3D" id="1.20.1740.10">
    <property type="entry name" value="Amino acid/polyamine transporter I"/>
    <property type="match status" value="1"/>
</dbReference>
<comment type="subcellular location">
    <subcellularLocation>
        <location evidence="1">Membrane</location>
        <topology evidence="1">Multi-pass membrane protein</topology>
    </subcellularLocation>
</comment>
<feature type="transmembrane region" description="Helical" evidence="6">
    <location>
        <begin position="456"/>
        <end position="474"/>
    </location>
</feature>
<keyword evidence="4 6" id="KW-0472">Membrane</keyword>
<keyword evidence="3 6" id="KW-1133">Transmembrane helix</keyword>
<evidence type="ECO:0000256" key="5">
    <source>
        <dbReference type="SAM" id="MobiDB-lite"/>
    </source>
</evidence>
<dbReference type="Proteomes" id="UP000030762">
    <property type="component" value="Unassembled WGS sequence"/>
</dbReference>
<dbReference type="GO" id="GO:0055085">
    <property type="term" value="P:transmembrane transport"/>
    <property type="evidence" value="ECO:0007669"/>
    <property type="project" value="InterPro"/>
</dbReference>